<evidence type="ECO:0000313" key="4">
    <source>
        <dbReference type="EMBL" id="PIS40439.1"/>
    </source>
</evidence>
<dbReference type="EMBL" id="PEXW01000069">
    <property type="protein sequence ID" value="PIS40439.1"/>
    <property type="molecule type" value="Genomic_DNA"/>
</dbReference>
<keyword evidence="2" id="KW-0012">Acyltransferase</keyword>
<evidence type="ECO:0000259" key="3">
    <source>
        <dbReference type="SMART" id="SM00563"/>
    </source>
</evidence>
<feature type="domain" description="Phospholipid/glycerol acyltransferase" evidence="3">
    <location>
        <begin position="34"/>
        <end position="146"/>
    </location>
</feature>
<dbReference type="GO" id="GO:0006654">
    <property type="term" value="P:phosphatidic acid biosynthetic process"/>
    <property type="evidence" value="ECO:0007669"/>
    <property type="project" value="TreeGrafter"/>
</dbReference>
<organism evidence="4 5">
    <name type="scientific">Candidatus Kerfeldbacteria bacterium CG08_land_8_20_14_0_20_43_14</name>
    <dbReference type="NCBI Taxonomy" id="2014246"/>
    <lineage>
        <taxon>Bacteria</taxon>
        <taxon>Candidatus Kerfeldiibacteriota</taxon>
    </lineage>
</organism>
<dbReference type="Proteomes" id="UP000236845">
    <property type="component" value="Unassembled WGS sequence"/>
</dbReference>
<name>A0A2H0YQ92_9BACT</name>
<evidence type="ECO:0000256" key="2">
    <source>
        <dbReference type="ARBA" id="ARBA00023315"/>
    </source>
</evidence>
<dbReference type="PANTHER" id="PTHR10434:SF40">
    <property type="entry name" value="1-ACYL-SN-GLYCEROL-3-PHOSPHATE ACYLTRANSFERASE"/>
    <property type="match status" value="1"/>
</dbReference>
<proteinExistence type="predicted"/>
<dbReference type="SUPFAM" id="SSF69593">
    <property type="entry name" value="Glycerol-3-phosphate (1)-acyltransferase"/>
    <property type="match status" value="1"/>
</dbReference>
<accession>A0A2H0YQ92</accession>
<dbReference type="InterPro" id="IPR002123">
    <property type="entry name" value="Plipid/glycerol_acylTrfase"/>
</dbReference>
<dbReference type="AlphaFoldDB" id="A0A2H0YQ92"/>
<dbReference type="CDD" id="cd07989">
    <property type="entry name" value="LPLAT_AGPAT-like"/>
    <property type="match status" value="1"/>
</dbReference>
<dbReference type="GO" id="GO:0003841">
    <property type="term" value="F:1-acylglycerol-3-phosphate O-acyltransferase activity"/>
    <property type="evidence" value="ECO:0007669"/>
    <property type="project" value="TreeGrafter"/>
</dbReference>
<dbReference type="PANTHER" id="PTHR10434">
    <property type="entry name" value="1-ACYL-SN-GLYCEROL-3-PHOSPHATE ACYLTRANSFERASE"/>
    <property type="match status" value="1"/>
</dbReference>
<dbReference type="SMART" id="SM00563">
    <property type="entry name" value="PlsC"/>
    <property type="match status" value="1"/>
</dbReference>
<dbReference type="Pfam" id="PF01553">
    <property type="entry name" value="Acyltransferase"/>
    <property type="match status" value="1"/>
</dbReference>
<keyword evidence="1" id="KW-0808">Transferase</keyword>
<gene>
    <name evidence="4" type="ORF">COT26_03240</name>
</gene>
<reference evidence="5" key="1">
    <citation type="submission" date="2017-09" db="EMBL/GenBank/DDBJ databases">
        <title>Depth-based differentiation of microbial function through sediment-hosted aquifers and enrichment of novel symbionts in the deep terrestrial subsurface.</title>
        <authorList>
            <person name="Probst A.J."/>
            <person name="Ladd B."/>
            <person name="Jarett J.K."/>
            <person name="Geller-Mcgrath D.E."/>
            <person name="Sieber C.M.K."/>
            <person name="Emerson J.B."/>
            <person name="Anantharaman K."/>
            <person name="Thomas B.C."/>
            <person name="Malmstrom R."/>
            <person name="Stieglmeier M."/>
            <person name="Klingl A."/>
            <person name="Woyke T."/>
            <person name="Ryan C.M."/>
            <person name="Banfield J.F."/>
        </authorList>
    </citation>
    <scope>NUCLEOTIDE SEQUENCE [LARGE SCALE GENOMIC DNA]</scope>
</reference>
<comment type="caution">
    <text evidence="4">The sequence shown here is derived from an EMBL/GenBank/DDBJ whole genome shotgun (WGS) entry which is preliminary data.</text>
</comment>
<protein>
    <recommendedName>
        <fullName evidence="3">Phospholipid/glycerol acyltransferase domain-containing protein</fullName>
    </recommendedName>
</protein>
<sequence>MAYSVIRKIIYPLLLRRRIASVDGLEDMPKTGPVLLVANHVGLQDPQLLIATLIRHTGGKKIHAIARWKIFHSPFVQKWLGTIPLLTDRAKTFEMSKKLLKKGEIVLIYPEGKVNIFNEIHKIKSGATRLALLTKTPVIPIGLIRTSPPPQNKWHHRWDMLFGRVKIKIGRPIDLSPWYNLTIDKNLIQKVNAIIMSAVASLANKKYLG</sequence>
<evidence type="ECO:0000256" key="1">
    <source>
        <dbReference type="ARBA" id="ARBA00022679"/>
    </source>
</evidence>
<evidence type="ECO:0000313" key="5">
    <source>
        <dbReference type="Proteomes" id="UP000236845"/>
    </source>
</evidence>